<gene>
    <name evidence="1" type="ORF">Pcinc_028074</name>
</gene>
<evidence type="ECO:0000313" key="1">
    <source>
        <dbReference type="EMBL" id="KAK3866390.1"/>
    </source>
</evidence>
<sequence>MIFLPHLNLPLPAYITPPAFSLPLLSFCLFPLLISRLSSYTPNTNPSFSLSASSLLFSSASPLFSSASPLFSSLLPISRVFPYLPHLACLTLPHFRLSPHARFNPPFCSTCVCLPSSQLPHFLCHYDSSFYFVLLSFCRSLSLFAISFAHLPMPTYLPLPVYTTHCLSLPACYYLPTTPCLTLPICLSLHTTPYLPLPTYHSLSATPYLPLPTYHSLFASPNLPLPVCLSLFASPCLSLCLPSTPFLSRFHLPPSVSLTLSHHSPPASHPAASHPAASPYLPHTPLPYPTCLTPRCLTLPSSHPTTSLTLPHPAHLTPTLPHSPCPPHTLLPHSPCLPHTHTASHLRLTPRLPHTASHPAASPFMCTNAQHEADSEI</sequence>
<name>A0AAE1F3N0_PETCI</name>
<evidence type="ECO:0000313" key="2">
    <source>
        <dbReference type="Proteomes" id="UP001286313"/>
    </source>
</evidence>
<protein>
    <submittedName>
        <fullName evidence="1">Uncharacterized protein</fullName>
    </submittedName>
</protein>
<dbReference type="EMBL" id="JAWQEG010003405">
    <property type="protein sequence ID" value="KAK3866390.1"/>
    <property type="molecule type" value="Genomic_DNA"/>
</dbReference>
<dbReference type="AlphaFoldDB" id="A0AAE1F3N0"/>
<dbReference type="Proteomes" id="UP001286313">
    <property type="component" value="Unassembled WGS sequence"/>
</dbReference>
<proteinExistence type="predicted"/>
<accession>A0AAE1F3N0</accession>
<reference evidence="1" key="1">
    <citation type="submission" date="2023-10" db="EMBL/GenBank/DDBJ databases">
        <title>Genome assemblies of two species of porcelain crab, Petrolisthes cinctipes and Petrolisthes manimaculis (Anomura: Porcellanidae).</title>
        <authorList>
            <person name="Angst P."/>
        </authorList>
    </citation>
    <scope>NUCLEOTIDE SEQUENCE</scope>
    <source>
        <strain evidence="1">PB745_01</strain>
        <tissue evidence="1">Gill</tissue>
    </source>
</reference>
<comment type="caution">
    <text evidence="1">The sequence shown here is derived from an EMBL/GenBank/DDBJ whole genome shotgun (WGS) entry which is preliminary data.</text>
</comment>
<organism evidence="1 2">
    <name type="scientific">Petrolisthes cinctipes</name>
    <name type="common">Flat porcelain crab</name>
    <dbReference type="NCBI Taxonomy" id="88211"/>
    <lineage>
        <taxon>Eukaryota</taxon>
        <taxon>Metazoa</taxon>
        <taxon>Ecdysozoa</taxon>
        <taxon>Arthropoda</taxon>
        <taxon>Crustacea</taxon>
        <taxon>Multicrustacea</taxon>
        <taxon>Malacostraca</taxon>
        <taxon>Eumalacostraca</taxon>
        <taxon>Eucarida</taxon>
        <taxon>Decapoda</taxon>
        <taxon>Pleocyemata</taxon>
        <taxon>Anomura</taxon>
        <taxon>Galatheoidea</taxon>
        <taxon>Porcellanidae</taxon>
        <taxon>Petrolisthes</taxon>
    </lineage>
</organism>
<keyword evidence="2" id="KW-1185">Reference proteome</keyword>